<keyword evidence="2 4" id="KW-0378">Hydrolase</keyword>
<dbReference type="PANTHER" id="PTHR30023:SF0">
    <property type="entry name" value="PENICILLIN-SENSITIVE CARBOXYPEPTIDASE A"/>
    <property type="match status" value="1"/>
</dbReference>
<comment type="caution">
    <text evidence="4">The sequence shown here is derived from an EMBL/GenBank/DDBJ whole genome shotgun (WGS) entry which is preliminary data.</text>
</comment>
<protein>
    <submittedName>
        <fullName evidence="4">D-alanyl-D-alanine carboxypeptidase/D-alanyl-D-alanine-endopeptidase</fullName>
        <ecNumber evidence="4">3.4.16.4</ecNumber>
    </submittedName>
</protein>
<dbReference type="EC" id="3.4.16.4" evidence="4"/>
<gene>
    <name evidence="4" type="primary">dacB</name>
    <name evidence="4" type="ORF">HPS54_04895</name>
</gene>
<dbReference type="RefSeq" id="WP_172344345.1">
    <property type="nucleotide sequence ID" value="NZ_CASYYZ010000002.1"/>
</dbReference>
<keyword evidence="3" id="KW-0812">Transmembrane</keyword>
<dbReference type="Gene3D" id="3.40.710.10">
    <property type="entry name" value="DD-peptidase/beta-lactamase superfamily"/>
    <property type="match status" value="1"/>
</dbReference>
<dbReference type="PANTHER" id="PTHR30023">
    <property type="entry name" value="D-ALANYL-D-ALANINE CARBOXYPEPTIDASE"/>
    <property type="match status" value="1"/>
</dbReference>
<dbReference type="SUPFAM" id="SSF56601">
    <property type="entry name" value="beta-lactamase/transpeptidase-like"/>
    <property type="match status" value="1"/>
</dbReference>
<dbReference type="Gene3D" id="3.50.80.20">
    <property type="entry name" value="D-Ala-D-Ala carboxypeptidase C, peptidase S13"/>
    <property type="match status" value="1"/>
</dbReference>
<accession>A0ABX2B318</accession>
<sequence length="427" mass="48384">MINNVLYRHGITTVVFGLAFIFSFIRVEAQEIKAVEDYEEADTLVEDTTKYIEEKHELPWPQNIRARIDKLMESSIFTTSTVGMEIYDLTADSTIYTYNERQLMRPASTLKMIVAVTALDRLGSSYKYTTSLHYKGDIDSTTLTGDVYCKGGFDPAFNNSDMDMFVEAVKQLGIDTIRGDIYADVTMKDKDRLGEGWCWDDDNPVLSPLLINRKDEFVQYFKARLEKAGIYIDGEMKEDHTPYGTHEICRKERLLCDIMKRMMKRSDNLYAESMFYQLAADASTSRVTSARHGRQAVNRLITKFGLKPSHYYIADGSGLSLYNYVSPHLEIQFLRHAYANKSIYENLLPTMPIAGVDGTLSKRMRRGYAHENVKAKTGTVTGVSALAGYCTAANGHVLCFSIINMGIRHSSSGRNFQDRVCEALCRP</sequence>
<keyword evidence="3" id="KW-1133">Transmembrane helix</keyword>
<feature type="transmembrane region" description="Helical" evidence="3">
    <location>
        <begin position="6"/>
        <end position="25"/>
    </location>
</feature>
<reference evidence="4 5" key="1">
    <citation type="submission" date="2020-05" db="EMBL/GenBank/DDBJ databases">
        <title>Distinct polysaccharide utilization as determinants for interspecies competition between intestinal Prevotella spp.</title>
        <authorList>
            <person name="Galvez E.J.C."/>
            <person name="Iljazovic A."/>
            <person name="Strowig T."/>
        </authorList>
    </citation>
    <scope>NUCLEOTIDE SEQUENCE [LARGE SCALE GENOMIC DNA]</scope>
    <source>
        <strain evidence="4 5">PCHR</strain>
    </source>
</reference>
<keyword evidence="4" id="KW-0645">Protease</keyword>
<dbReference type="InterPro" id="IPR012338">
    <property type="entry name" value="Beta-lactam/transpept-like"/>
</dbReference>
<evidence type="ECO:0000256" key="1">
    <source>
        <dbReference type="ARBA" id="ARBA00006096"/>
    </source>
</evidence>
<keyword evidence="5" id="KW-1185">Reference proteome</keyword>
<keyword evidence="4" id="KW-0121">Carboxypeptidase</keyword>
<dbReference type="Proteomes" id="UP000820977">
    <property type="component" value="Unassembled WGS sequence"/>
</dbReference>
<keyword evidence="3" id="KW-0472">Membrane</keyword>
<organism evidence="4 5">
    <name type="scientific">Xylanibacter caecicola</name>
    <dbReference type="NCBI Taxonomy" id="2736294"/>
    <lineage>
        <taxon>Bacteria</taxon>
        <taxon>Pseudomonadati</taxon>
        <taxon>Bacteroidota</taxon>
        <taxon>Bacteroidia</taxon>
        <taxon>Bacteroidales</taxon>
        <taxon>Prevotellaceae</taxon>
        <taxon>Xylanibacter</taxon>
    </lineage>
</organism>
<evidence type="ECO:0000256" key="2">
    <source>
        <dbReference type="ARBA" id="ARBA00022801"/>
    </source>
</evidence>
<proteinExistence type="inferred from homology"/>
<evidence type="ECO:0000313" key="5">
    <source>
        <dbReference type="Proteomes" id="UP000820977"/>
    </source>
</evidence>
<dbReference type="PRINTS" id="PR00922">
    <property type="entry name" value="DADACBPTASE3"/>
</dbReference>
<dbReference type="Pfam" id="PF02113">
    <property type="entry name" value="Peptidase_S13"/>
    <property type="match status" value="2"/>
</dbReference>
<comment type="similarity">
    <text evidence="1">Belongs to the peptidase S13 family.</text>
</comment>
<evidence type="ECO:0000256" key="3">
    <source>
        <dbReference type="SAM" id="Phobius"/>
    </source>
</evidence>
<dbReference type="NCBIfam" id="TIGR00666">
    <property type="entry name" value="PBP4"/>
    <property type="match status" value="1"/>
</dbReference>
<evidence type="ECO:0000313" key="4">
    <source>
        <dbReference type="EMBL" id="NPE24858.1"/>
    </source>
</evidence>
<dbReference type="GO" id="GO:0009002">
    <property type="term" value="F:serine-type D-Ala-D-Ala carboxypeptidase activity"/>
    <property type="evidence" value="ECO:0007669"/>
    <property type="project" value="UniProtKB-EC"/>
</dbReference>
<dbReference type="InterPro" id="IPR000667">
    <property type="entry name" value="Peptidase_S13"/>
</dbReference>
<dbReference type="EMBL" id="JABKKJ010000005">
    <property type="protein sequence ID" value="NPE24858.1"/>
    <property type="molecule type" value="Genomic_DNA"/>
</dbReference>
<name>A0ABX2B318_9BACT</name>